<dbReference type="PANTHER" id="PTHR11552">
    <property type="entry name" value="GLUCOSE-METHANOL-CHOLINE GMC OXIDOREDUCTASE"/>
    <property type="match status" value="1"/>
</dbReference>
<dbReference type="EMBL" id="JAEDAK010000015">
    <property type="protein sequence ID" value="MBH9578850.1"/>
    <property type="molecule type" value="Genomic_DNA"/>
</dbReference>
<evidence type="ECO:0000256" key="3">
    <source>
        <dbReference type="ARBA" id="ARBA00022630"/>
    </source>
</evidence>
<comment type="cofactor">
    <cofactor evidence="1 5">
        <name>FAD</name>
        <dbReference type="ChEBI" id="CHEBI:57692"/>
    </cofactor>
</comment>
<dbReference type="SUPFAM" id="SSF54373">
    <property type="entry name" value="FAD-linked reductases, C-terminal domain"/>
    <property type="match status" value="1"/>
</dbReference>
<dbReference type="GO" id="GO:0016614">
    <property type="term" value="F:oxidoreductase activity, acting on CH-OH group of donors"/>
    <property type="evidence" value="ECO:0007669"/>
    <property type="project" value="InterPro"/>
</dbReference>
<evidence type="ECO:0000313" key="7">
    <source>
        <dbReference type="EMBL" id="MBH9578850.1"/>
    </source>
</evidence>
<accession>A0A931JA37</accession>
<dbReference type="Proteomes" id="UP000613266">
    <property type="component" value="Unassembled WGS sequence"/>
</dbReference>
<dbReference type="AlphaFoldDB" id="A0A931JA37"/>
<reference evidence="7" key="1">
    <citation type="submission" date="2020-12" db="EMBL/GenBank/DDBJ databases">
        <title>The genome sequence of Inhella sp. 1Y17.</title>
        <authorList>
            <person name="Liu Y."/>
        </authorList>
    </citation>
    <scope>NUCLEOTIDE SEQUENCE</scope>
    <source>
        <strain evidence="7">1Y17</strain>
    </source>
</reference>
<protein>
    <submittedName>
        <fullName evidence="7">GMC family oxidoreductase N-terminal domain-containing protein</fullName>
    </submittedName>
</protein>
<dbReference type="PANTHER" id="PTHR11552:SF147">
    <property type="entry name" value="CHOLINE DEHYDROGENASE, MITOCHONDRIAL"/>
    <property type="match status" value="1"/>
</dbReference>
<keyword evidence="8" id="KW-1185">Reference proteome</keyword>
<proteinExistence type="inferred from homology"/>
<dbReference type="InterPro" id="IPR012132">
    <property type="entry name" value="GMC_OxRdtase"/>
</dbReference>
<dbReference type="InterPro" id="IPR000172">
    <property type="entry name" value="GMC_OxRdtase_N"/>
</dbReference>
<feature type="binding site" evidence="5">
    <location>
        <position position="85"/>
    </location>
    <ligand>
        <name>FAD</name>
        <dbReference type="ChEBI" id="CHEBI:57692"/>
    </ligand>
</feature>
<dbReference type="SUPFAM" id="SSF51905">
    <property type="entry name" value="FAD/NAD(P)-binding domain"/>
    <property type="match status" value="1"/>
</dbReference>
<evidence type="ECO:0000256" key="2">
    <source>
        <dbReference type="ARBA" id="ARBA00010790"/>
    </source>
</evidence>
<evidence type="ECO:0000259" key="6">
    <source>
        <dbReference type="PROSITE" id="PS00624"/>
    </source>
</evidence>
<gene>
    <name evidence="7" type="ORF">I7X39_18320</name>
</gene>
<feature type="domain" description="Glucose-methanol-choline oxidoreductase N-terminal" evidence="6">
    <location>
        <begin position="255"/>
        <end position="269"/>
    </location>
</feature>
<dbReference type="Gene3D" id="3.50.50.60">
    <property type="entry name" value="FAD/NAD(P)-binding domain"/>
    <property type="match status" value="1"/>
</dbReference>
<dbReference type="GO" id="GO:0050660">
    <property type="term" value="F:flavin adenine dinucleotide binding"/>
    <property type="evidence" value="ECO:0007669"/>
    <property type="project" value="InterPro"/>
</dbReference>
<dbReference type="RefSeq" id="WP_198112617.1">
    <property type="nucleotide sequence ID" value="NZ_JAEDAK010000015.1"/>
</dbReference>
<dbReference type="InterPro" id="IPR036188">
    <property type="entry name" value="FAD/NAD-bd_sf"/>
</dbReference>
<dbReference type="PROSITE" id="PS00624">
    <property type="entry name" value="GMC_OXRED_2"/>
    <property type="match status" value="1"/>
</dbReference>
<evidence type="ECO:0000256" key="4">
    <source>
        <dbReference type="ARBA" id="ARBA00022827"/>
    </source>
</evidence>
<dbReference type="Gene3D" id="3.30.560.10">
    <property type="entry name" value="Glucose Oxidase, domain 3"/>
    <property type="match status" value="1"/>
</dbReference>
<evidence type="ECO:0000313" key="8">
    <source>
        <dbReference type="Proteomes" id="UP000613266"/>
    </source>
</evidence>
<dbReference type="Pfam" id="PF00732">
    <property type="entry name" value="GMC_oxred_N"/>
    <property type="match status" value="1"/>
</dbReference>
<name>A0A931JA37_9BURK</name>
<keyword evidence="4 5" id="KW-0274">FAD</keyword>
<comment type="caution">
    <text evidence="7">The sequence shown here is derived from an EMBL/GenBank/DDBJ whole genome shotgun (WGS) entry which is preliminary data.</text>
</comment>
<comment type="similarity">
    <text evidence="2">Belongs to the GMC oxidoreductase family.</text>
</comment>
<sequence>MGTLEVDFLVLGAGTAGCLLANRLSRDPRHTVLLVEAGGPDRSPWVKVPVGYLKAIGHPRLDWGYFTEPEPGLHGRALRYPRGKVLGGCSSINGMIYMRGQAGDYADWARATASAEWDWPQVLPDFLAHEDLHEPRAGHAQGGEWRVERQRLRWDILEDFIQAAQQAGIPPAADFNGGDNEGVGYFEVNQRAGWRWNAAQAFLHPVRNRCNLRLWTDTPALSLWIENGRCQGADVLHQGQRVRVRVHREVLLALGAIGTPQLLQLSGIGPGDLLQRLGIPITLERPAVGANLQDHLQLRAVYQVQGARTLNTLSRSWAGRLGMLWDYALHRGGPLSMAPSQLGLFTRSRPEEARPDLEFHVQPLSLPAFGQPLDAFPAITASVCQLNPSSRGTVQIRSPDPLQAPAIAPNYLSTAHDRQVAADALRVVRRILAQPALAKYAPQELKPGPACQSDAELAEQAGHIGTTIFHPVGTARMGGDADAVVDARLRLRGLSGLRVADASVMPSITRGNTASPTLMIAEKAARFVLQDQADLP</sequence>
<dbReference type="Pfam" id="PF05199">
    <property type="entry name" value="GMC_oxred_C"/>
    <property type="match status" value="1"/>
</dbReference>
<keyword evidence="3" id="KW-0285">Flavoprotein</keyword>
<evidence type="ECO:0000256" key="5">
    <source>
        <dbReference type="PIRSR" id="PIRSR000137-2"/>
    </source>
</evidence>
<dbReference type="InterPro" id="IPR007867">
    <property type="entry name" value="GMC_OxRtase_C"/>
</dbReference>
<evidence type="ECO:0000256" key="1">
    <source>
        <dbReference type="ARBA" id="ARBA00001974"/>
    </source>
</evidence>
<dbReference type="PIRSF" id="PIRSF000137">
    <property type="entry name" value="Alcohol_oxidase"/>
    <property type="match status" value="1"/>
</dbReference>
<organism evidence="7 8">
    <name type="scientific">Inhella proteolytica</name>
    <dbReference type="NCBI Taxonomy" id="2795029"/>
    <lineage>
        <taxon>Bacteria</taxon>
        <taxon>Pseudomonadati</taxon>
        <taxon>Pseudomonadota</taxon>
        <taxon>Betaproteobacteria</taxon>
        <taxon>Burkholderiales</taxon>
        <taxon>Sphaerotilaceae</taxon>
        <taxon>Inhella</taxon>
    </lineage>
</organism>